<sequence>MLTKKEAPALNQHLQAGLQSAAFHMDNQMSSGETCDGPCSHDNPSCTTCLDSTATLRSSLRYGSSWASPASNALNTRASHPGPYILVTWPLQQD</sequence>
<dbReference type="EMBL" id="JAHUTI010061830">
    <property type="protein sequence ID" value="MED6252552.1"/>
    <property type="molecule type" value="Genomic_DNA"/>
</dbReference>
<evidence type="ECO:0000313" key="2">
    <source>
        <dbReference type="Proteomes" id="UP001345963"/>
    </source>
</evidence>
<dbReference type="Proteomes" id="UP001345963">
    <property type="component" value="Unassembled WGS sequence"/>
</dbReference>
<evidence type="ECO:0000313" key="1">
    <source>
        <dbReference type="EMBL" id="MED6252552.1"/>
    </source>
</evidence>
<gene>
    <name evidence="1" type="ORF">ATANTOWER_013406</name>
</gene>
<protein>
    <submittedName>
        <fullName evidence="1">Uncharacterized protein</fullName>
    </submittedName>
</protein>
<keyword evidence="2" id="KW-1185">Reference proteome</keyword>
<proteinExistence type="predicted"/>
<accession>A0ABU7BPH5</accession>
<comment type="caution">
    <text evidence="1">The sequence shown here is derived from an EMBL/GenBank/DDBJ whole genome shotgun (WGS) entry which is preliminary data.</text>
</comment>
<reference evidence="1 2" key="1">
    <citation type="submission" date="2021-07" db="EMBL/GenBank/DDBJ databases">
        <authorList>
            <person name="Palmer J.M."/>
        </authorList>
    </citation>
    <scope>NUCLEOTIDE SEQUENCE [LARGE SCALE GENOMIC DNA]</scope>
    <source>
        <strain evidence="1 2">AT_MEX2019</strain>
        <tissue evidence="1">Muscle</tissue>
    </source>
</reference>
<name>A0ABU7BPH5_9TELE</name>
<organism evidence="1 2">
    <name type="scientific">Ataeniobius toweri</name>
    <dbReference type="NCBI Taxonomy" id="208326"/>
    <lineage>
        <taxon>Eukaryota</taxon>
        <taxon>Metazoa</taxon>
        <taxon>Chordata</taxon>
        <taxon>Craniata</taxon>
        <taxon>Vertebrata</taxon>
        <taxon>Euteleostomi</taxon>
        <taxon>Actinopterygii</taxon>
        <taxon>Neopterygii</taxon>
        <taxon>Teleostei</taxon>
        <taxon>Neoteleostei</taxon>
        <taxon>Acanthomorphata</taxon>
        <taxon>Ovalentaria</taxon>
        <taxon>Atherinomorphae</taxon>
        <taxon>Cyprinodontiformes</taxon>
        <taxon>Goodeidae</taxon>
        <taxon>Ataeniobius</taxon>
    </lineage>
</organism>